<evidence type="ECO:0000313" key="3">
    <source>
        <dbReference type="EMBL" id="GFC96119.1"/>
    </source>
</evidence>
<dbReference type="GO" id="GO:0006508">
    <property type="term" value="P:proteolysis"/>
    <property type="evidence" value="ECO:0007669"/>
    <property type="project" value="UniProtKB-KW"/>
</dbReference>
<evidence type="ECO:0000259" key="2">
    <source>
        <dbReference type="Pfam" id="PF14543"/>
    </source>
</evidence>
<gene>
    <name evidence="3" type="ORF">Tci_868089</name>
</gene>
<dbReference type="SUPFAM" id="SSF50630">
    <property type="entry name" value="Acid proteases"/>
    <property type="match status" value="1"/>
</dbReference>
<dbReference type="AlphaFoldDB" id="A0A699SFT0"/>
<evidence type="ECO:0000256" key="1">
    <source>
        <dbReference type="ARBA" id="ARBA00007447"/>
    </source>
</evidence>
<dbReference type="InterPro" id="IPR032861">
    <property type="entry name" value="TAXi_N"/>
</dbReference>
<dbReference type="InterPro" id="IPR001461">
    <property type="entry name" value="Aspartic_peptidase_A1"/>
</dbReference>
<reference evidence="3" key="1">
    <citation type="journal article" date="2019" name="Sci. Rep.">
        <title>Draft genome of Tanacetum cinerariifolium, the natural source of mosquito coil.</title>
        <authorList>
            <person name="Yamashiro T."/>
            <person name="Shiraishi A."/>
            <person name="Satake H."/>
            <person name="Nakayama K."/>
        </authorList>
    </citation>
    <scope>NUCLEOTIDE SEQUENCE</scope>
</reference>
<comment type="caution">
    <text evidence="3">The sequence shown here is derived from an EMBL/GenBank/DDBJ whole genome shotgun (WGS) entry which is preliminary data.</text>
</comment>
<sequence length="168" mass="18019">MRSKFIKLGDKKKGSLEVIHKHGPCSKFSEDVVKPLTVEEIFTHDQSRVDSIRARSTFVQGKEDTLGSKATFPAKSGSTIGSASYIVTVGLGLDPVGNTPACSSSTCVYGVLYGDESYSVGFYATDKLTLSSQDVIDNFYFVCGQDNKGLFRGAAGLIGLGRDKLSIM</sequence>
<feature type="domain" description="Xylanase inhibitor N-terminal" evidence="2">
    <location>
        <begin position="98"/>
        <end position="167"/>
    </location>
</feature>
<dbReference type="PANTHER" id="PTHR13683">
    <property type="entry name" value="ASPARTYL PROTEASES"/>
    <property type="match status" value="1"/>
</dbReference>
<dbReference type="Pfam" id="PF14543">
    <property type="entry name" value="TAXi_N"/>
    <property type="match status" value="1"/>
</dbReference>
<organism evidence="3">
    <name type="scientific">Tanacetum cinerariifolium</name>
    <name type="common">Dalmatian daisy</name>
    <name type="synonym">Chrysanthemum cinerariifolium</name>
    <dbReference type="NCBI Taxonomy" id="118510"/>
    <lineage>
        <taxon>Eukaryota</taxon>
        <taxon>Viridiplantae</taxon>
        <taxon>Streptophyta</taxon>
        <taxon>Embryophyta</taxon>
        <taxon>Tracheophyta</taxon>
        <taxon>Spermatophyta</taxon>
        <taxon>Magnoliopsida</taxon>
        <taxon>eudicotyledons</taxon>
        <taxon>Gunneridae</taxon>
        <taxon>Pentapetalae</taxon>
        <taxon>asterids</taxon>
        <taxon>campanulids</taxon>
        <taxon>Asterales</taxon>
        <taxon>Asteraceae</taxon>
        <taxon>Asteroideae</taxon>
        <taxon>Anthemideae</taxon>
        <taxon>Anthemidinae</taxon>
        <taxon>Tanacetum</taxon>
    </lineage>
</organism>
<dbReference type="EMBL" id="BKCJ011158363">
    <property type="protein sequence ID" value="GFC96119.1"/>
    <property type="molecule type" value="Genomic_DNA"/>
</dbReference>
<feature type="non-terminal residue" evidence="3">
    <location>
        <position position="168"/>
    </location>
</feature>
<comment type="similarity">
    <text evidence="1">Belongs to the peptidase A1 family.</text>
</comment>
<dbReference type="PANTHER" id="PTHR13683:SF750">
    <property type="entry name" value="ASPARTYL PROTEASE AED1"/>
    <property type="match status" value="1"/>
</dbReference>
<protein>
    <submittedName>
        <fullName evidence="3">Aspartyl protease family protein At5g10770-like</fullName>
    </submittedName>
</protein>
<proteinExistence type="inferred from homology"/>
<name>A0A699SFT0_TANCI</name>
<keyword evidence="3" id="KW-0378">Hydrolase</keyword>
<dbReference type="GO" id="GO:0004190">
    <property type="term" value="F:aspartic-type endopeptidase activity"/>
    <property type="evidence" value="ECO:0007669"/>
    <property type="project" value="InterPro"/>
</dbReference>
<accession>A0A699SFT0</accession>
<keyword evidence="3" id="KW-0645">Protease</keyword>
<dbReference type="Gene3D" id="2.40.70.10">
    <property type="entry name" value="Acid Proteases"/>
    <property type="match status" value="1"/>
</dbReference>
<dbReference type="InterPro" id="IPR021109">
    <property type="entry name" value="Peptidase_aspartic_dom_sf"/>
</dbReference>